<evidence type="ECO:0000259" key="5">
    <source>
        <dbReference type="Pfam" id="PF01555"/>
    </source>
</evidence>
<protein>
    <recommendedName>
        <fullName evidence="5">DNA methylase N-4/N-6 domain-containing protein</fullName>
    </recommendedName>
</protein>
<comment type="caution">
    <text evidence="6">The sequence shown here is derived from an EMBL/GenBank/DDBJ whole genome shotgun (WGS) entry which is preliminary data.</text>
</comment>
<dbReference type="GO" id="GO:0032259">
    <property type="term" value="P:methylation"/>
    <property type="evidence" value="ECO:0007669"/>
    <property type="project" value="UniProtKB-KW"/>
</dbReference>
<evidence type="ECO:0000256" key="2">
    <source>
        <dbReference type="ARBA" id="ARBA00022603"/>
    </source>
</evidence>
<dbReference type="OrthoDB" id="9800801at2"/>
<dbReference type="InterPro" id="IPR002052">
    <property type="entry name" value="DNA_methylase_N6_adenine_CS"/>
</dbReference>
<dbReference type="AlphaFoldDB" id="A0A265NAP8"/>
<evidence type="ECO:0000256" key="1">
    <source>
        <dbReference type="ARBA" id="ARBA00006594"/>
    </source>
</evidence>
<dbReference type="PROSITE" id="PS00092">
    <property type="entry name" value="N6_MTASE"/>
    <property type="match status" value="1"/>
</dbReference>
<dbReference type="Proteomes" id="UP000216498">
    <property type="component" value="Unassembled WGS sequence"/>
</dbReference>
<dbReference type="GO" id="GO:0009307">
    <property type="term" value="P:DNA restriction-modification system"/>
    <property type="evidence" value="ECO:0007669"/>
    <property type="project" value="UniProtKB-KW"/>
</dbReference>
<feature type="domain" description="DNA methylase N-4/N-6" evidence="5">
    <location>
        <begin position="9"/>
        <end position="100"/>
    </location>
</feature>
<keyword evidence="4" id="KW-0680">Restriction system</keyword>
<evidence type="ECO:0000256" key="3">
    <source>
        <dbReference type="ARBA" id="ARBA00022679"/>
    </source>
</evidence>
<name>A0A265NAP8_9BACI</name>
<accession>A0A265NAP8</accession>
<organism evidence="6 7">
    <name type="scientific">Virgibacillus indicus</name>
    <dbReference type="NCBI Taxonomy" id="2024554"/>
    <lineage>
        <taxon>Bacteria</taxon>
        <taxon>Bacillati</taxon>
        <taxon>Bacillota</taxon>
        <taxon>Bacilli</taxon>
        <taxon>Bacillales</taxon>
        <taxon>Bacillaceae</taxon>
        <taxon>Virgibacillus</taxon>
    </lineage>
</organism>
<keyword evidence="3" id="KW-0808">Transferase</keyword>
<dbReference type="RefSeq" id="WP_094885431.1">
    <property type="nucleotide sequence ID" value="NZ_NPMS01000003.1"/>
</dbReference>
<dbReference type="EMBL" id="NPMS01000003">
    <property type="protein sequence ID" value="OZU89073.1"/>
    <property type="molecule type" value="Genomic_DNA"/>
</dbReference>
<sequence length="594" mass="69013">MTEILTKNTENESKISNTFNADNVSLNDKERLRNPIFKAYGYPSKIYYPNIQKYIQGYTKEGGVVLDSFCGSGTTGIAALLENRKAILVDNSPNAIHITKNTFVPVNIEQVEKAFKKLKRDLSEVINGLYKTKTVNGLNGYAESIITSNIYSCPNCENEIELHNTSTGKRSEYRCNKCGFVINISKDEHKERLTERRKPVEVNLRITDIVKGKKTDKRPVTVSDIEDWERIIEQYDQKYGHLWSPDEKIIYNRCYPRIGGWPGFPIDSAVSDLFPKSNLIALKIIYNYIEENMENEIQEFFMFVFTESLFRSSKRLFTTSGIKNVYHVPPVGKEQNVLTVFERKYKTILKAKMFLQEQIESEKVRENLEIIKNSANQLPLEDNSIDYAFIDPPYGGVVPYAELNLFYSAWLKEKEDIENEVIIPMDFEKKIEYVKKWGKQIEKAFSEVYRVLKPGAYFTVVFQSKFNDIWNELRDLMINRIGFQYVNIVGNDRSTTFHTNHLNDTNPQSAFITYRKPTPDELVQLKLNINDSSIFQSFPLEYLIEKRSFREIQSHIINLVHEQELDSIPSDKEILDWLKAVCDIDGEDKFTLKK</sequence>
<gene>
    <name evidence="6" type="ORF">CIL03_08640</name>
</gene>
<dbReference type="InterPro" id="IPR029063">
    <property type="entry name" value="SAM-dependent_MTases_sf"/>
</dbReference>
<dbReference type="SUPFAM" id="SSF53335">
    <property type="entry name" value="S-adenosyl-L-methionine-dependent methyltransferases"/>
    <property type="match status" value="2"/>
</dbReference>
<comment type="similarity">
    <text evidence="1">Belongs to the N(4)/N(6)-methyltransferase family.</text>
</comment>
<proteinExistence type="inferred from homology"/>
<evidence type="ECO:0000256" key="4">
    <source>
        <dbReference type="ARBA" id="ARBA00022747"/>
    </source>
</evidence>
<dbReference type="InterPro" id="IPR002941">
    <property type="entry name" value="DNA_methylase_N4/N6"/>
</dbReference>
<dbReference type="GO" id="GO:0003677">
    <property type="term" value="F:DNA binding"/>
    <property type="evidence" value="ECO:0007669"/>
    <property type="project" value="InterPro"/>
</dbReference>
<keyword evidence="7" id="KW-1185">Reference proteome</keyword>
<evidence type="ECO:0000313" key="6">
    <source>
        <dbReference type="EMBL" id="OZU89073.1"/>
    </source>
</evidence>
<dbReference type="Pfam" id="PF01555">
    <property type="entry name" value="N6_N4_Mtase"/>
    <property type="match status" value="1"/>
</dbReference>
<evidence type="ECO:0000313" key="7">
    <source>
        <dbReference type="Proteomes" id="UP000216498"/>
    </source>
</evidence>
<keyword evidence="2" id="KW-0489">Methyltransferase</keyword>
<dbReference type="Gene3D" id="3.40.50.150">
    <property type="entry name" value="Vaccinia Virus protein VP39"/>
    <property type="match status" value="2"/>
</dbReference>
<dbReference type="GO" id="GO:0008170">
    <property type="term" value="F:N-methyltransferase activity"/>
    <property type="evidence" value="ECO:0007669"/>
    <property type="project" value="InterPro"/>
</dbReference>
<reference evidence="6 7" key="1">
    <citation type="submission" date="2017-08" db="EMBL/GenBank/DDBJ databases">
        <title>Virgibacillus indicus sp. nov. and Virgibacillus profoundi sp. nov, two moderately halophilic bacteria isolated from marine sediment by using the Microfluidic Streak Plate.</title>
        <authorList>
            <person name="Xu B."/>
            <person name="Hu B."/>
            <person name="Wang J."/>
            <person name="Zhu Y."/>
            <person name="Huang L."/>
            <person name="Du W."/>
            <person name="Huang Y."/>
        </authorList>
    </citation>
    <scope>NUCLEOTIDE SEQUENCE [LARGE SCALE GENOMIC DNA]</scope>
    <source>
        <strain evidence="6 7">IO3-P2-C2</strain>
    </source>
</reference>